<dbReference type="InterPro" id="IPR051287">
    <property type="entry name" value="TCR_variable_region"/>
</dbReference>
<dbReference type="GO" id="GO:0002250">
    <property type="term" value="P:adaptive immune response"/>
    <property type="evidence" value="ECO:0007669"/>
    <property type="project" value="UniProtKB-KW"/>
</dbReference>
<dbReference type="InterPro" id="IPR013783">
    <property type="entry name" value="Ig-like_fold"/>
</dbReference>
<keyword evidence="3" id="KW-0675">Receptor</keyword>
<dbReference type="Pfam" id="PF07686">
    <property type="entry name" value="V-set"/>
    <property type="match status" value="1"/>
</dbReference>
<evidence type="ECO:0000313" key="8">
    <source>
        <dbReference type="Proteomes" id="UP000265200"/>
    </source>
</evidence>
<dbReference type="PANTHER" id="PTHR19367:SF18">
    <property type="entry name" value="T CELL RECEPTOR ALPHA VARIABLE 16"/>
    <property type="match status" value="1"/>
</dbReference>
<dbReference type="PROSITE" id="PS50835">
    <property type="entry name" value="IG_LIKE"/>
    <property type="match status" value="1"/>
</dbReference>
<reference evidence="7" key="3">
    <citation type="submission" date="2025-08" db="UniProtKB">
        <authorList>
            <consortium name="Ensembl"/>
        </authorList>
    </citation>
    <scope>IDENTIFICATION</scope>
    <source>
        <strain evidence="7">HSOK</strain>
    </source>
</reference>
<keyword evidence="5" id="KW-0391">Immunity</keyword>
<protein>
    <recommendedName>
        <fullName evidence="6">Ig-like domain-containing protein</fullName>
    </recommendedName>
</protein>
<dbReference type="InterPro" id="IPR007110">
    <property type="entry name" value="Ig-like_dom"/>
</dbReference>
<sequence>CWQHLICAAKMHNKPELTVTLSCNYSVKADNLQWYRQDPGSAPRFLLLITDTKEPSVVEAKPPNPRLTAVLNQERNQVHLQISSAAVTDSVVYYCALSY</sequence>
<reference evidence="7" key="4">
    <citation type="submission" date="2025-09" db="UniProtKB">
        <authorList>
            <consortium name="Ensembl"/>
        </authorList>
    </citation>
    <scope>IDENTIFICATION</scope>
    <source>
        <strain evidence="7">HSOK</strain>
    </source>
</reference>
<organism evidence="7 8">
    <name type="scientific">Oryzias latipes</name>
    <name type="common">Japanese rice fish</name>
    <name type="synonym">Japanese killifish</name>
    <dbReference type="NCBI Taxonomy" id="8090"/>
    <lineage>
        <taxon>Eukaryota</taxon>
        <taxon>Metazoa</taxon>
        <taxon>Chordata</taxon>
        <taxon>Craniata</taxon>
        <taxon>Vertebrata</taxon>
        <taxon>Euteleostomi</taxon>
        <taxon>Actinopterygii</taxon>
        <taxon>Neopterygii</taxon>
        <taxon>Teleostei</taxon>
        <taxon>Neoteleostei</taxon>
        <taxon>Acanthomorphata</taxon>
        <taxon>Ovalentaria</taxon>
        <taxon>Atherinomorphae</taxon>
        <taxon>Beloniformes</taxon>
        <taxon>Adrianichthyidae</taxon>
        <taxon>Oryziinae</taxon>
        <taxon>Oryzias</taxon>
    </lineage>
</organism>
<evidence type="ECO:0000256" key="2">
    <source>
        <dbReference type="ARBA" id="ARBA00023130"/>
    </source>
</evidence>
<dbReference type="GO" id="GO:0042101">
    <property type="term" value="C:T cell receptor complex"/>
    <property type="evidence" value="ECO:0007669"/>
    <property type="project" value="UniProtKB-KW"/>
</dbReference>
<evidence type="ECO:0000256" key="5">
    <source>
        <dbReference type="ARBA" id="ARBA00043266"/>
    </source>
</evidence>
<dbReference type="Ensembl" id="ENSORLT00015019646.1">
    <property type="protein sequence ID" value="ENSORLP00015012503.1"/>
    <property type="gene ID" value="ENSORLG00015013366.1"/>
</dbReference>
<dbReference type="SUPFAM" id="SSF48726">
    <property type="entry name" value="Immunoglobulin"/>
    <property type="match status" value="1"/>
</dbReference>
<dbReference type="Proteomes" id="UP000265200">
    <property type="component" value="Chromosome 17"/>
</dbReference>
<keyword evidence="2" id="KW-1064">Adaptive immunity</keyword>
<keyword evidence="5" id="KW-1279">T cell receptor</keyword>
<name>A0A3P9HY14_ORYLA</name>
<dbReference type="PANTHER" id="PTHR19367">
    <property type="entry name" value="T-CELL RECEPTOR ALPHA CHAIN V REGION"/>
    <property type="match status" value="1"/>
</dbReference>
<reference key="1">
    <citation type="journal article" date="2007" name="Nature">
        <title>The medaka draft genome and insights into vertebrate genome evolution.</title>
        <authorList>
            <person name="Kasahara M."/>
            <person name="Naruse K."/>
            <person name="Sasaki S."/>
            <person name="Nakatani Y."/>
            <person name="Qu W."/>
            <person name="Ahsan B."/>
            <person name="Yamada T."/>
            <person name="Nagayasu Y."/>
            <person name="Doi K."/>
            <person name="Kasai Y."/>
            <person name="Jindo T."/>
            <person name="Kobayashi D."/>
            <person name="Shimada A."/>
            <person name="Toyoda A."/>
            <person name="Kuroki Y."/>
            <person name="Fujiyama A."/>
            <person name="Sasaki T."/>
            <person name="Shimizu A."/>
            <person name="Asakawa S."/>
            <person name="Shimizu N."/>
            <person name="Hashimoto S."/>
            <person name="Yang J."/>
            <person name="Lee Y."/>
            <person name="Matsushima K."/>
            <person name="Sugano S."/>
            <person name="Sakaizumi M."/>
            <person name="Narita T."/>
            <person name="Ohishi K."/>
            <person name="Haga S."/>
            <person name="Ohta F."/>
            <person name="Nomoto H."/>
            <person name="Nogata K."/>
            <person name="Morishita T."/>
            <person name="Endo T."/>
            <person name="Shin-I T."/>
            <person name="Takeda H."/>
            <person name="Morishita S."/>
            <person name="Kohara Y."/>
        </authorList>
    </citation>
    <scope>NUCLEOTIDE SEQUENCE [LARGE SCALE GENOMIC DNA]</scope>
    <source>
        <strain>Hd-rR</strain>
    </source>
</reference>
<dbReference type="AlphaFoldDB" id="A0A3P9HY14"/>
<dbReference type="InterPro" id="IPR013106">
    <property type="entry name" value="Ig_V-set"/>
</dbReference>
<accession>A0A3P9HY14</accession>
<evidence type="ECO:0000256" key="4">
    <source>
        <dbReference type="ARBA" id="ARBA00023319"/>
    </source>
</evidence>
<dbReference type="Gene3D" id="2.60.40.10">
    <property type="entry name" value="Immunoglobulins"/>
    <property type="match status" value="1"/>
</dbReference>
<evidence type="ECO:0000259" key="6">
    <source>
        <dbReference type="PROSITE" id="PS50835"/>
    </source>
</evidence>
<keyword evidence="1" id="KW-0732">Signal</keyword>
<keyword evidence="4" id="KW-0393">Immunoglobulin domain</keyword>
<evidence type="ECO:0000256" key="1">
    <source>
        <dbReference type="ARBA" id="ARBA00022729"/>
    </source>
</evidence>
<evidence type="ECO:0000313" key="7">
    <source>
        <dbReference type="Ensembl" id="ENSORLP00015012503.1"/>
    </source>
</evidence>
<dbReference type="InterPro" id="IPR036179">
    <property type="entry name" value="Ig-like_dom_sf"/>
</dbReference>
<evidence type="ECO:0000256" key="3">
    <source>
        <dbReference type="ARBA" id="ARBA00023170"/>
    </source>
</evidence>
<reference evidence="7 8" key="2">
    <citation type="submission" date="2017-04" db="EMBL/GenBank/DDBJ databases">
        <title>CpG methylation of centromeres and impact of large insertions on vertebrate speciation.</title>
        <authorList>
            <person name="Ichikawa K."/>
            <person name="Yoshimura J."/>
            <person name="Morishita S."/>
        </authorList>
    </citation>
    <scope>NUCLEOTIDE SEQUENCE</scope>
    <source>
        <strain evidence="7 8">HSOK</strain>
    </source>
</reference>
<feature type="domain" description="Ig-like" evidence="6">
    <location>
        <begin position="18"/>
        <end position="99"/>
    </location>
</feature>
<proteinExistence type="predicted"/>
<dbReference type="SMART" id="SM00406">
    <property type="entry name" value="IGv"/>
    <property type="match status" value="1"/>
</dbReference>